<proteinExistence type="predicted"/>
<evidence type="ECO:0000313" key="3">
    <source>
        <dbReference type="Proteomes" id="UP000286415"/>
    </source>
</evidence>
<sequence length="124" mass="14094">MLSAFDVTHPQATTQVTSKSMQDKHSTNWRHLYPPPITRKVRFLKATTECPRSTETLSSVDVDQPDNAPSIYSASQLSIKPRQRESALLKVRQRPRSMQRVAAYTKTRPRASALDQVRQCPTND</sequence>
<dbReference type="InParanoid" id="A0A3R7CMA1"/>
<protein>
    <submittedName>
        <fullName evidence="2">Uncharacterized protein</fullName>
    </submittedName>
</protein>
<accession>A0A3R7CMA1</accession>
<reference evidence="2 3" key="2">
    <citation type="journal article" date="2021" name="Genomics">
        <title>High-quality reference genome for Clonorchis sinensis.</title>
        <authorList>
            <person name="Young N.D."/>
            <person name="Stroehlein A.J."/>
            <person name="Kinkar L."/>
            <person name="Wang T."/>
            <person name="Sohn W.M."/>
            <person name="Chang B.C.H."/>
            <person name="Kaur P."/>
            <person name="Weisz D."/>
            <person name="Dudchenko O."/>
            <person name="Aiden E.L."/>
            <person name="Korhonen P.K."/>
            <person name="Gasser R.B."/>
        </authorList>
    </citation>
    <scope>NUCLEOTIDE SEQUENCE [LARGE SCALE GENOMIC DNA]</scope>
    <source>
        <strain evidence="2">Cs-k2</strain>
    </source>
</reference>
<reference evidence="2 3" key="1">
    <citation type="journal article" date="2018" name="Biotechnol. Adv.">
        <title>Improved genomic resources and new bioinformatic workflow for the carcinogenic parasite Clonorchis sinensis: Biotechnological implications.</title>
        <authorList>
            <person name="Wang D."/>
            <person name="Korhonen P.K."/>
            <person name="Gasser R.B."/>
            <person name="Young N.D."/>
        </authorList>
    </citation>
    <scope>NUCLEOTIDE SEQUENCE [LARGE SCALE GENOMIC DNA]</scope>
    <source>
        <strain evidence="2">Cs-k2</strain>
    </source>
</reference>
<evidence type="ECO:0000256" key="1">
    <source>
        <dbReference type="SAM" id="MobiDB-lite"/>
    </source>
</evidence>
<dbReference type="AlphaFoldDB" id="A0A3R7CMA1"/>
<dbReference type="EMBL" id="NIRI02000056">
    <property type="protein sequence ID" value="KAG5445093.1"/>
    <property type="molecule type" value="Genomic_DNA"/>
</dbReference>
<feature type="region of interest" description="Disordered" evidence="1">
    <location>
        <begin position="1"/>
        <end position="33"/>
    </location>
</feature>
<feature type="region of interest" description="Disordered" evidence="1">
    <location>
        <begin position="53"/>
        <end position="124"/>
    </location>
</feature>
<keyword evidence="3" id="KW-1185">Reference proteome</keyword>
<comment type="caution">
    <text evidence="2">The sequence shown here is derived from an EMBL/GenBank/DDBJ whole genome shotgun (WGS) entry which is preliminary data.</text>
</comment>
<gene>
    <name evidence="2" type="ORF">CSKR_104013</name>
</gene>
<evidence type="ECO:0000313" key="2">
    <source>
        <dbReference type="EMBL" id="KAG5445093.1"/>
    </source>
</evidence>
<organism evidence="2 3">
    <name type="scientific">Clonorchis sinensis</name>
    <name type="common">Chinese liver fluke</name>
    <dbReference type="NCBI Taxonomy" id="79923"/>
    <lineage>
        <taxon>Eukaryota</taxon>
        <taxon>Metazoa</taxon>
        <taxon>Spiralia</taxon>
        <taxon>Lophotrochozoa</taxon>
        <taxon>Platyhelminthes</taxon>
        <taxon>Trematoda</taxon>
        <taxon>Digenea</taxon>
        <taxon>Opisthorchiida</taxon>
        <taxon>Opisthorchiata</taxon>
        <taxon>Opisthorchiidae</taxon>
        <taxon>Clonorchis</taxon>
    </lineage>
</organism>
<dbReference type="Proteomes" id="UP000286415">
    <property type="component" value="Unassembled WGS sequence"/>
</dbReference>
<feature type="compositionally biased region" description="Polar residues" evidence="1">
    <location>
        <begin position="10"/>
        <end position="20"/>
    </location>
</feature>
<name>A0A3R7CMA1_CLOSI</name>